<keyword evidence="3 8" id="KW-0813">Transport</keyword>
<dbReference type="EMBL" id="CP060724">
    <property type="protein sequence ID" value="QNN75430.1"/>
    <property type="molecule type" value="Genomic_DNA"/>
</dbReference>
<gene>
    <name evidence="10" type="ORF">H9L19_00550</name>
</gene>
<dbReference type="GO" id="GO:0032217">
    <property type="term" value="F:riboflavin transmembrane transporter activity"/>
    <property type="evidence" value="ECO:0007669"/>
    <property type="project" value="UniProtKB-UniRule"/>
</dbReference>
<dbReference type="AlphaFoldDB" id="A0A7G9T5Q5"/>
<comment type="function">
    <text evidence="8">Probably a riboflavin-binding protein that interacts with the energy-coupling factor (ECF) ABC-transporter complex.</text>
</comment>
<dbReference type="Gene3D" id="1.10.1760.20">
    <property type="match status" value="1"/>
</dbReference>
<dbReference type="Proteomes" id="UP000515800">
    <property type="component" value="Chromosome"/>
</dbReference>
<comment type="subcellular location">
    <subcellularLocation>
        <location evidence="1">Cell membrane</location>
        <topology evidence="1">Multi-pass membrane protein</topology>
    </subcellularLocation>
</comment>
<feature type="transmembrane region" description="Helical" evidence="9">
    <location>
        <begin position="77"/>
        <end position="98"/>
    </location>
</feature>
<dbReference type="PIRSF" id="PIRSF037778">
    <property type="entry name" value="UCP037778_transp_RibU"/>
    <property type="match status" value="1"/>
</dbReference>
<evidence type="ECO:0000256" key="4">
    <source>
        <dbReference type="ARBA" id="ARBA00022475"/>
    </source>
</evidence>
<evidence type="ECO:0000256" key="1">
    <source>
        <dbReference type="ARBA" id="ARBA00004651"/>
    </source>
</evidence>
<evidence type="ECO:0000256" key="6">
    <source>
        <dbReference type="ARBA" id="ARBA00022989"/>
    </source>
</evidence>
<evidence type="ECO:0000313" key="10">
    <source>
        <dbReference type="EMBL" id="QNN75430.1"/>
    </source>
</evidence>
<accession>A0A7G9T5Q5</accession>
<comment type="similarity">
    <text evidence="2 8">Belongs to the prokaryotic riboflavin transporter (P-RFT) (TC 2.A.87) family.</text>
</comment>
<evidence type="ECO:0000256" key="8">
    <source>
        <dbReference type="PIRNR" id="PIRNR037778"/>
    </source>
</evidence>
<dbReference type="GO" id="GO:0005886">
    <property type="term" value="C:plasma membrane"/>
    <property type="evidence" value="ECO:0007669"/>
    <property type="project" value="UniProtKB-SubCell"/>
</dbReference>
<reference evidence="10 11" key="1">
    <citation type="submission" date="2020-08" db="EMBL/GenBank/DDBJ databases">
        <title>Genome sequence of Weissella diestrammenae KACC 16890T.</title>
        <authorList>
            <person name="Hyun D.-W."/>
            <person name="Bae J.-W."/>
        </authorList>
    </citation>
    <scope>NUCLEOTIDE SEQUENCE [LARGE SCALE GENOMIC DNA]</scope>
    <source>
        <strain evidence="10 11">KACC 16890</strain>
    </source>
</reference>
<dbReference type="RefSeq" id="WP_187529263.1">
    <property type="nucleotide sequence ID" value="NZ_CP060724.1"/>
</dbReference>
<keyword evidence="4 8" id="KW-1003">Cell membrane</keyword>
<organism evidence="10 11">
    <name type="scientific">Weissella diestrammenae</name>
    <dbReference type="NCBI Taxonomy" id="1162633"/>
    <lineage>
        <taxon>Bacteria</taxon>
        <taxon>Bacillati</taxon>
        <taxon>Bacillota</taxon>
        <taxon>Bacilli</taxon>
        <taxon>Lactobacillales</taxon>
        <taxon>Lactobacillaceae</taxon>
        <taxon>Weissella</taxon>
    </lineage>
</organism>
<dbReference type="PANTHER" id="PTHR38438">
    <property type="entry name" value="RIBOFLAVIN TRANSPORTER RIBU"/>
    <property type="match status" value="1"/>
</dbReference>
<feature type="transmembrane region" description="Helical" evidence="9">
    <location>
        <begin position="6"/>
        <end position="28"/>
    </location>
</feature>
<dbReference type="KEGG" id="wdi:H9L19_00550"/>
<keyword evidence="11" id="KW-1185">Reference proteome</keyword>
<evidence type="ECO:0000256" key="2">
    <source>
        <dbReference type="ARBA" id="ARBA00005540"/>
    </source>
</evidence>
<keyword evidence="5 9" id="KW-0812">Transmembrane</keyword>
<proteinExistence type="inferred from homology"/>
<evidence type="ECO:0000256" key="3">
    <source>
        <dbReference type="ARBA" id="ARBA00022448"/>
    </source>
</evidence>
<keyword evidence="6 9" id="KW-1133">Transmembrane helix</keyword>
<evidence type="ECO:0000256" key="7">
    <source>
        <dbReference type="ARBA" id="ARBA00023136"/>
    </source>
</evidence>
<feature type="transmembrane region" description="Helical" evidence="9">
    <location>
        <begin position="151"/>
        <end position="175"/>
    </location>
</feature>
<evidence type="ECO:0000256" key="5">
    <source>
        <dbReference type="ARBA" id="ARBA00022692"/>
    </source>
</evidence>
<dbReference type="InterPro" id="IPR025720">
    <property type="entry name" value="RibU"/>
</dbReference>
<name>A0A7G9T5Q5_9LACO</name>
<dbReference type="Pfam" id="PF12822">
    <property type="entry name" value="ECF_trnsprt"/>
    <property type="match status" value="1"/>
</dbReference>
<dbReference type="PANTHER" id="PTHR38438:SF1">
    <property type="entry name" value="RIBOFLAVIN TRANSPORTER RIBU"/>
    <property type="match status" value="1"/>
</dbReference>
<feature type="transmembrane region" description="Helical" evidence="9">
    <location>
        <begin position="105"/>
        <end position="131"/>
    </location>
</feature>
<dbReference type="InterPro" id="IPR024529">
    <property type="entry name" value="ECF_trnsprt_substrate-spec"/>
</dbReference>
<evidence type="ECO:0000313" key="11">
    <source>
        <dbReference type="Proteomes" id="UP000515800"/>
    </source>
</evidence>
<sequence length="186" mass="20645">MKTRQLTVIALLSAVAFVLMVFASFPIIPSVSFLKIDLSFVPIFIGATLLDLKSGYAILLVRSVLKLLLNNAGVNDYIGLPMNILAFALLLTIMVYYLKRTRWQLWLRISSAVVIGSILTTVLMVALNYYYAVPLYAQFANFDISKTFGVFNYLIMAVVPFNLLQGVILSGLAVIMAMPIQRALKV</sequence>
<evidence type="ECO:0000256" key="9">
    <source>
        <dbReference type="SAM" id="Phobius"/>
    </source>
</evidence>
<protein>
    <recommendedName>
        <fullName evidence="8">Riboflavin transporter</fullName>
    </recommendedName>
</protein>
<keyword evidence="7 8" id="KW-0472">Membrane</keyword>